<keyword evidence="2" id="KW-1185">Reference proteome</keyword>
<sequence>MQLLASTLSVTRYRVQGKLAEPVMDTVRNGLKDQMIREIDNDPAQKSIGWTESARPFAPDFESAQFIFGNNLVFSLRMDKKSVPAKIVAKHVNMATAKRLADNGQSHLSKNEKRQIKEEVLHRLYTRVPATPNVYDLVWDMEAGVLWFFSNLKEANEELETLFSKSFRISLIRMFPYTEADLAAGLSDDQRDALKQSGPALFSGGGHA</sequence>
<reference evidence="1 2" key="1">
    <citation type="submission" date="2020-07" db="EMBL/GenBank/DDBJ databases">
        <title>Genomic Encyclopedia of Type Strains, Phase IV (KMG-IV): sequencing the most valuable type-strain genomes for metagenomic binning, comparative biology and taxonomic classification.</title>
        <authorList>
            <person name="Goeker M."/>
        </authorList>
    </citation>
    <scope>NUCLEOTIDE SEQUENCE [LARGE SCALE GENOMIC DNA]</scope>
    <source>
        <strain evidence="1 2">DSM 17721</strain>
    </source>
</reference>
<dbReference type="Pfam" id="PF04381">
    <property type="entry name" value="RdgC"/>
    <property type="match status" value="1"/>
</dbReference>
<dbReference type="RefSeq" id="WP_181549504.1">
    <property type="nucleotide sequence ID" value="NZ_JACDUS010000001.1"/>
</dbReference>
<proteinExistence type="predicted"/>
<dbReference type="EMBL" id="JACDUS010000001">
    <property type="protein sequence ID" value="MBA2879808.1"/>
    <property type="molecule type" value="Genomic_DNA"/>
</dbReference>
<organism evidence="1 2">
    <name type="scientific">Desulfosalsimonas propionicica</name>
    <dbReference type="NCBI Taxonomy" id="332175"/>
    <lineage>
        <taxon>Bacteria</taxon>
        <taxon>Pseudomonadati</taxon>
        <taxon>Thermodesulfobacteriota</taxon>
        <taxon>Desulfobacteria</taxon>
        <taxon>Desulfobacterales</taxon>
        <taxon>Desulfosalsimonadaceae</taxon>
        <taxon>Desulfosalsimonas</taxon>
    </lineage>
</organism>
<comment type="caution">
    <text evidence="1">The sequence shown here is derived from an EMBL/GenBank/DDBJ whole genome shotgun (WGS) entry which is preliminary data.</text>
</comment>
<name>A0A7W0C5X7_9BACT</name>
<dbReference type="InterPro" id="IPR007476">
    <property type="entry name" value="RdgC"/>
</dbReference>
<dbReference type="AlphaFoldDB" id="A0A7W0C5X7"/>
<protein>
    <submittedName>
        <fullName evidence="1">DNA recombination-dependent growth factor C</fullName>
    </submittedName>
</protein>
<evidence type="ECO:0000313" key="2">
    <source>
        <dbReference type="Proteomes" id="UP000525298"/>
    </source>
</evidence>
<dbReference type="Proteomes" id="UP000525298">
    <property type="component" value="Unassembled WGS sequence"/>
</dbReference>
<gene>
    <name evidence="1" type="ORF">HNR65_000115</name>
</gene>
<evidence type="ECO:0000313" key="1">
    <source>
        <dbReference type="EMBL" id="MBA2879808.1"/>
    </source>
</evidence>
<accession>A0A7W0C5X7</accession>
<dbReference type="GO" id="GO:0006310">
    <property type="term" value="P:DNA recombination"/>
    <property type="evidence" value="ECO:0007669"/>
    <property type="project" value="InterPro"/>
</dbReference>